<dbReference type="SUPFAM" id="SSF52540">
    <property type="entry name" value="P-loop containing nucleoside triphosphate hydrolases"/>
    <property type="match status" value="1"/>
</dbReference>
<comment type="caution">
    <text evidence="1">The sequence shown here is derived from an EMBL/GenBank/DDBJ whole genome shotgun (WGS) entry which is preliminary data.</text>
</comment>
<evidence type="ECO:0000313" key="2">
    <source>
        <dbReference type="Proteomes" id="UP000570474"/>
    </source>
</evidence>
<dbReference type="Proteomes" id="UP000570474">
    <property type="component" value="Unassembled WGS sequence"/>
</dbReference>
<organism evidence="1 2">
    <name type="scientific">Chitinophaga varians</name>
    <dbReference type="NCBI Taxonomy" id="2202339"/>
    <lineage>
        <taxon>Bacteria</taxon>
        <taxon>Pseudomonadati</taxon>
        <taxon>Bacteroidota</taxon>
        <taxon>Chitinophagia</taxon>
        <taxon>Chitinophagales</taxon>
        <taxon>Chitinophagaceae</taxon>
        <taxon>Chitinophaga</taxon>
    </lineage>
</organism>
<proteinExistence type="predicted"/>
<dbReference type="EMBL" id="JABAIA010000003">
    <property type="protein sequence ID" value="NLR67359.1"/>
    <property type="molecule type" value="Genomic_DNA"/>
</dbReference>
<sequence>MIIWINGAFGVGKTHTSYELCRRIDNGFLFDPEKVGYFLRENLPRAKEYDDFQYLPLWRRQVLENLIYCEEKQVITIVPMTIVNDEIFDFIIGGLRRQGADVRHFSLMAGKETIEKRLTRRGDKNAWNFKQVDRCLSALIKPKYNMHIDTDKHSIDEVVELIADNVQLTLSTGRLKGVLKGINRIRTTLKNIR</sequence>
<reference evidence="1 2" key="1">
    <citation type="submission" date="2020-04" db="EMBL/GenBank/DDBJ databases">
        <authorList>
            <person name="Yin C."/>
        </authorList>
    </citation>
    <scope>NUCLEOTIDE SEQUENCE [LARGE SCALE GENOMIC DNA]</scope>
    <source>
        <strain evidence="1 2">Ae27</strain>
    </source>
</reference>
<keyword evidence="2" id="KW-1185">Reference proteome</keyword>
<accession>A0A847RK11</accession>
<dbReference type="InterPro" id="IPR027417">
    <property type="entry name" value="P-loop_NTPase"/>
</dbReference>
<dbReference type="AlphaFoldDB" id="A0A847RK11"/>
<evidence type="ECO:0000313" key="1">
    <source>
        <dbReference type="EMBL" id="NLR67359.1"/>
    </source>
</evidence>
<dbReference type="RefSeq" id="WP_168873324.1">
    <property type="nucleotide sequence ID" value="NZ_JABAIA010000003.1"/>
</dbReference>
<protein>
    <submittedName>
        <fullName evidence="1">Tunicamycin resistance protein</fullName>
    </submittedName>
</protein>
<gene>
    <name evidence="1" type="ORF">HGH92_23845</name>
</gene>
<name>A0A847RK11_9BACT</name>
<dbReference type="Gene3D" id="3.40.50.300">
    <property type="entry name" value="P-loop containing nucleotide triphosphate hydrolases"/>
    <property type="match status" value="1"/>
</dbReference>